<dbReference type="InterPro" id="IPR002509">
    <property type="entry name" value="NODB_dom"/>
</dbReference>
<dbReference type="InterPro" id="IPR011330">
    <property type="entry name" value="Glyco_hydro/deAcase_b/a-brl"/>
</dbReference>
<dbReference type="Gene3D" id="3.20.20.370">
    <property type="entry name" value="Glycoside hydrolase/deacetylase"/>
    <property type="match status" value="1"/>
</dbReference>
<name>A0AB39HLU8_9BACI</name>
<dbReference type="PANTHER" id="PTHR47561">
    <property type="entry name" value="POLYSACCHARIDE DEACETYLASE FAMILY PROTEIN (AFU_ORTHOLOGUE AFUA_6G05030)"/>
    <property type="match status" value="1"/>
</dbReference>
<dbReference type="PROSITE" id="PS51677">
    <property type="entry name" value="NODB"/>
    <property type="match status" value="1"/>
</dbReference>
<dbReference type="GO" id="GO:0005975">
    <property type="term" value="P:carbohydrate metabolic process"/>
    <property type="evidence" value="ECO:0007669"/>
    <property type="project" value="InterPro"/>
</dbReference>
<gene>
    <name evidence="2" type="ORF">AB4Y30_14260</name>
</gene>
<organism evidence="2">
    <name type="scientific">Ornithinibacillus sp. 4-3</name>
    <dbReference type="NCBI Taxonomy" id="3231488"/>
    <lineage>
        <taxon>Bacteria</taxon>
        <taxon>Bacillati</taxon>
        <taxon>Bacillota</taxon>
        <taxon>Bacilli</taxon>
        <taxon>Bacillales</taxon>
        <taxon>Bacillaceae</taxon>
        <taxon>Ornithinibacillus</taxon>
    </lineage>
</organism>
<dbReference type="InterPro" id="IPR037950">
    <property type="entry name" value="PgdA-like"/>
</dbReference>
<evidence type="ECO:0000313" key="2">
    <source>
        <dbReference type="EMBL" id="XDK32163.1"/>
    </source>
</evidence>
<dbReference type="SUPFAM" id="SSF88713">
    <property type="entry name" value="Glycoside hydrolase/deacetylase"/>
    <property type="match status" value="1"/>
</dbReference>
<dbReference type="GO" id="GO:0016810">
    <property type="term" value="F:hydrolase activity, acting on carbon-nitrogen (but not peptide) bonds"/>
    <property type="evidence" value="ECO:0007669"/>
    <property type="project" value="InterPro"/>
</dbReference>
<dbReference type="RefSeq" id="WP_368652884.1">
    <property type="nucleotide sequence ID" value="NZ_CP162599.1"/>
</dbReference>
<proteinExistence type="predicted"/>
<protein>
    <submittedName>
        <fullName evidence="2">Polysaccharide deacetylase</fullName>
    </submittedName>
</protein>
<dbReference type="EMBL" id="CP162599">
    <property type="protein sequence ID" value="XDK32163.1"/>
    <property type="molecule type" value="Genomic_DNA"/>
</dbReference>
<feature type="domain" description="NodB homology" evidence="1">
    <location>
        <begin position="37"/>
        <end position="256"/>
    </location>
</feature>
<dbReference type="AlphaFoldDB" id="A0AB39HLU8"/>
<sequence>MAETYQWPGHKKVAVALSIDFDGESPFLWKNRNTNWSSIGEYEHRKFGPRQGVHRIIDLLAEHNIKASFYIPGYTARKYPQIIKKIHNNGHEIGLHGDMHELVDELNRDELERTIVEPKKVIEDLIGEQVVGYRSPSWELTADTIELLQKHDIQYDSSLMGYDHPYSIEGLPEIPVQWLLDDVVFYRYVGGGKVHNSPKNPQEVIEIWKEEFLGLKRYNGLFLLTMHPWVTGRASRIIGLENLIQYFKNDKDIWFATCKEIAEYHQENYQGKFDEKVDIIHR</sequence>
<accession>A0AB39HLU8</accession>
<dbReference type="CDD" id="cd10938">
    <property type="entry name" value="CE4_HpPgdA_like"/>
    <property type="match status" value="1"/>
</dbReference>
<evidence type="ECO:0000259" key="1">
    <source>
        <dbReference type="PROSITE" id="PS51677"/>
    </source>
</evidence>
<dbReference type="Pfam" id="PF01522">
    <property type="entry name" value="Polysacc_deac_1"/>
    <property type="match status" value="1"/>
</dbReference>
<reference evidence="2" key="1">
    <citation type="submission" date="2024-07" db="EMBL/GenBank/DDBJ databases">
        <title>Halotolerant mesophilic bacterium Ornithinibacillus sp. 4-3, sp. nov., isolated from soil.</title>
        <authorList>
            <person name="Sidarenka A.V."/>
            <person name="Guliayeva D.E."/>
            <person name="Leanovich S.I."/>
            <person name="Hileuskaya K.S."/>
            <person name="Akhremchuk A.E."/>
            <person name="Sikolenko M.A."/>
            <person name="Valentovich L.N."/>
        </authorList>
    </citation>
    <scope>NUCLEOTIDE SEQUENCE</scope>
    <source>
        <strain evidence="2">4-3</strain>
    </source>
</reference>
<dbReference type="PANTHER" id="PTHR47561:SF1">
    <property type="entry name" value="POLYSACCHARIDE DEACETYLASE FAMILY PROTEIN (AFU_ORTHOLOGUE AFUA_6G05030)"/>
    <property type="match status" value="1"/>
</dbReference>